<accession>A0A226ELR0</accession>
<evidence type="ECO:0000256" key="7">
    <source>
        <dbReference type="ARBA" id="ARBA00023015"/>
    </source>
</evidence>
<gene>
    <name evidence="12" type="ORF">Fcan01_08299</name>
</gene>
<dbReference type="GO" id="GO:0006355">
    <property type="term" value="P:regulation of DNA-templated transcription"/>
    <property type="evidence" value="ECO:0007669"/>
    <property type="project" value="InterPro"/>
</dbReference>
<dbReference type="Proteomes" id="UP000198287">
    <property type="component" value="Unassembled WGS sequence"/>
</dbReference>
<dbReference type="AlphaFoldDB" id="A0A226ELR0"/>
<evidence type="ECO:0000313" key="13">
    <source>
        <dbReference type="Proteomes" id="UP000198287"/>
    </source>
</evidence>
<dbReference type="GO" id="GO:0006289">
    <property type="term" value="P:nucleotide-excision repair"/>
    <property type="evidence" value="ECO:0007669"/>
    <property type="project" value="UniProtKB-UniRule"/>
</dbReference>
<comment type="function">
    <text evidence="11">Component of the general transcription and DNA repair factor IIH (TFIIH) core complex, which is involved in general and transcription-coupled nucleotide excision repair (NER) of damaged DNA and, when complexed to CAK, in RNA transcription by RNA polymerase II. In NER, TFIIH acts by opening DNA around the lesion to allow the excision of the damaged oligonucleotide and its replacement by a new DNA fragment. In transcription, TFIIH has an essential role in transcription initiation. When the pre-initiation complex (PIC) has been established, TFIIH is required for promoter opening and promoter escape. Phosphorylation of the C-terminal tail (CTD) of the largest subunit of RNA polymerase II by the kinase module CAK controls the initiation of transcription.</text>
</comment>
<keyword evidence="8 11" id="KW-0804">Transcription</keyword>
<dbReference type="OrthoDB" id="17307at2759"/>
<dbReference type="Pfam" id="PF03850">
    <property type="entry name" value="Tfb4"/>
    <property type="match status" value="1"/>
</dbReference>
<keyword evidence="10 11" id="KW-0539">Nucleus</keyword>
<dbReference type="EMBL" id="LNIX01000003">
    <property type="protein sequence ID" value="OXA58389.1"/>
    <property type="molecule type" value="Genomic_DNA"/>
</dbReference>
<evidence type="ECO:0000256" key="11">
    <source>
        <dbReference type="RuleBase" id="RU368090"/>
    </source>
</evidence>
<name>A0A226ELR0_FOLCA</name>
<dbReference type="Gene3D" id="3.40.50.410">
    <property type="entry name" value="von Willebrand factor, type A domain"/>
    <property type="match status" value="1"/>
</dbReference>
<evidence type="ECO:0000256" key="2">
    <source>
        <dbReference type="ARBA" id="ARBA00005273"/>
    </source>
</evidence>
<keyword evidence="4 11" id="KW-0227">DNA damage</keyword>
<dbReference type="PANTHER" id="PTHR12831:SF0">
    <property type="entry name" value="GENERAL TRANSCRIPTION FACTOR IIH SUBUNIT 3"/>
    <property type="match status" value="1"/>
</dbReference>
<comment type="subcellular location">
    <subcellularLocation>
        <location evidence="1 11">Nucleus</location>
    </subcellularLocation>
</comment>
<evidence type="ECO:0000256" key="5">
    <source>
        <dbReference type="ARBA" id="ARBA00022771"/>
    </source>
</evidence>
<keyword evidence="5 11" id="KW-0863">Zinc-finger</keyword>
<evidence type="ECO:0000256" key="6">
    <source>
        <dbReference type="ARBA" id="ARBA00022833"/>
    </source>
</evidence>
<evidence type="ECO:0000256" key="3">
    <source>
        <dbReference type="ARBA" id="ARBA00022723"/>
    </source>
</evidence>
<evidence type="ECO:0000313" key="12">
    <source>
        <dbReference type="EMBL" id="OXA58389.1"/>
    </source>
</evidence>
<dbReference type="STRING" id="158441.A0A226ELR0"/>
<dbReference type="PANTHER" id="PTHR12831">
    <property type="entry name" value="TRANSCRIPTION INITIATION FACTOR IIH TFIIH , POLYPEPTIDE 3-RELATED"/>
    <property type="match status" value="1"/>
</dbReference>
<comment type="caution">
    <text evidence="12">The sequence shown here is derived from an EMBL/GenBank/DDBJ whole genome shotgun (WGS) entry which is preliminary data.</text>
</comment>
<sequence>MEPTEQNLLVVVMDVNPAQKYVRSDIKSFFHVVDSVLTFCNAHLMLHADNKVCIIASHVNQSHFLYPLEIRPGQQSKVTRQTDGQHEVFLELERCVRNQIKRLIMDESFGKFDSSAAVIGANTATCLASSLSRALCYIHRKDKETRPGEKLNSRILVVSGSSESTAQYMAFMNGVIIDACVLGSYATLLSQGADITGGINLRPPHISGLLQYLMWVFLPDVTLRKQLALPPPDPVDYRAACFCHRQLIDQGHVCSVCLSIFCKFSPICTTCNAVFKAPPMVLPKAKKKRPAAGNI</sequence>
<evidence type="ECO:0000256" key="8">
    <source>
        <dbReference type="ARBA" id="ARBA00023163"/>
    </source>
</evidence>
<comment type="subunit">
    <text evidence="11">Part of a TFIID-containing RNA polymerase II pre-initiation complex that is composed of TBP and at least GTF2A1, GTF2A2, GTF2E1, GTF2E2, GTF2F1, GTF2H2, GTF2H3, GTF2H4, GTF2H5, GTF2B, TCEA1, ERCC2, ERCC3, TAF1, TAF2, TAF3, TAF4, TAF5, TAF6, TAF7, TAF8, TAF9, TAF10, TAF11, TAF12 and TAF13. Component of the 7-subunit TFIIH core complex composed of XPB/ERCC3, XPD/ERCC2, GTF2H1, GTF2H2, GTF2H3, GTF2H4 and GTF2H5, which is active in NER. The core complex associates with the 3-subunit CDK-activating kinase (CAK) module composed of CCNH/cyclin H, CDK7 and MNAT1 to form the 10-subunit holoenzyme (holo-TFIIH) active in transcription. Interacts with RARA; the interaction requires prior phosphorylation of RARA on 'Ser-369' which then enhances interaction of RARA with CDK7.</text>
</comment>
<proteinExistence type="inferred from homology"/>
<keyword evidence="6 11" id="KW-0862">Zinc</keyword>
<evidence type="ECO:0000256" key="10">
    <source>
        <dbReference type="ARBA" id="ARBA00023242"/>
    </source>
</evidence>
<keyword evidence="13" id="KW-1185">Reference proteome</keyword>
<comment type="similarity">
    <text evidence="2 11">Belongs to the TFB4 family.</text>
</comment>
<dbReference type="InterPro" id="IPR036465">
    <property type="entry name" value="vWFA_dom_sf"/>
</dbReference>
<protein>
    <recommendedName>
        <fullName evidence="11">General transcription factor IIH subunit 3</fullName>
    </recommendedName>
    <alternativeName>
        <fullName evidence="11">General transcription factor IIH polypeptide 3</fullName>
    </alternativeName>
</protein>
<dbReference type="InterPro" id="IPR004600">
    <property type="entry name" value="TFIIH_Tfb4/GTF2H3"/>
</dbReference>
<evidence type="ECO:0000256" key="9">
    <source>
        <dbReference type="ARBA" id="ARBA00023204"/>
    </source>
</evidence>
<keyword evidence="9 11" id="KW-0234">DNA repair</keyword>
<organism evidence="12 13">
    <name type="scientific">Folsomia candida</name>
    <name type="common">Springtail</name>
    <dbReference type="NCBI Taxonomy" id="158441"/>
    <lineage>
        <taxon>Eukaryota</taxon>
        <taxon>Metazoa</taxon>
        <taxon>Ecdysozoa</taxon>
        <taxon>Arthropoda</taxon>
        <taxon>Hexapoda</taxon>
        <taxon>Collembola</taxon>
        <taxon>Entomobryomorpha</taxon>
        <taxon>Isotomoidea</taxon>
        <taxon>Isotomidae</taxon>
        <taxon>Proisotominae</taxon>
        <taxon>Folsomia</taxon>
    </lineage>
</organism>
<reference evidence="12 13" key="1">
    <citation type="submission" date="2015-12" db="EMBL/GenBank/DDBJ databases">
        <title>The genome of Folsomia candida.</title>
        <authorList>
            <person name="Faddeeva A."/>
            <person name="Derks M.F."/>
            <person name="Anvar Y."/>
            <person name="Smit S."/>
            <person name="Van Straalen N."/>
            <person name="Roelofs D."/>
        </authorList>
    </citation>
    <scope>NUCLEOTIDE SEQUENCE [LARGE SCALE GENOMIC DNA]</scope>
    <source>
        <strain evidence="12 13">VU population</strain>
        <tissue evidence="12">Whole body</tissue>
    </source>
</reference>
<keyword evidence="3 11" id="KW-0479">Metal-binding</keyword>
<dbReference type="OMA" id="QGCDITS"/>
<evidence type="ECO:0000256" key="1">
    <source>
        <dbReference type="ARBA" id="ARBA00004123"/>
    </source>
</evidence>
<dbReference type="GO" id="GO:0008270">
    <property type="term" value="F:zinc ion binding"/>
    <property type="evidence" value="ECO:0007669"/>
    <property type="project" value="UniProtKB-KW"/>
</dbReference>
<evidence type="ECO:0000256" key="4">
    <source>
        <dbReference type="ARBA" id="ARBA00022763"/>
    </source>
</evidence>
<dbReference type="GO" id="GO:0005675">
    <property type="term" value="C:transcription factor TFIIH holo complex"/>
    <property type="evidence" value="ECO:0007669"/>
    <property type="project" value="UniProtKB-UniRule"/>
</dbReference>
<keyword evidence="7 11" id="KW-0805">Transcription regulation</keyword>
<dbReference type="GO" id="GO:0000439">
    <property type="term" value="C:transcription factor TFIIH core complex"/>
    <property type="evidence" value="ECO:0007669"/>
    <property type="project" value="UniProtKB-UniRule"/>
</dbReference>